<dbReference type="HOGENOM" id="CLU_015771_2_0_1"/>
<evidence type="ECO:0000313" key="2">
    <source>
        <dbReference type="Proteomes" id="UP000027920"/>
    </source>
</evidence>
<accession>A0A072PQ85</accession>
<name>A0A072PQ85_9EURO</name>
<dbReference type="AlphaFoldDB" id="A0A072PQ85"/>
<dbReference type="VEuPathDB" id="FungiDB:A1O9_05588"/>
<dbReference type="GeneID" id="25280513"/>
<reference evidence="1 2" key="1">
    <citation type="submission" date="2013-03" db="EMBL/GenBank/DDBJ databases">
        <title>The Genome Sequence of Exophiala aquamarina CBS 119918.</title>
        <authorList>
            <consortium name="The Broad Institute Genomics Platform"/>
            <person name="Cuomo C."/>
            <person name="de Hoog S."/>
            <person name="Gorbushina A."/>
            <person name="Walker B."/>
            <person name="Young S.K."/>
            <person name="Zeng Q."/>
            <person name="Gargeya S."/>
            <person name="Fitzgerald M."/>
            <person name="Haas B."/>
            <person name="Abouelleil A."/>
            <person name="Allen A.W."/>
            <person name="Alvarado L."/>
            <person name="Arachchi H.M."/>
            <person name="Berlin A.M."/>
            <person name="Chapman S.B."/>
            <person name="Gainer-Dewar J."/>
            <person name="Goldberg J."/>
            <person name="Griggs A."/>
            <person name="Gujja S."/>
            <person name="Hansen M."/>
            <person name="Howarth C."/>
            <person name="Imamovic A."/>
            <person name="Ireland A."/>
            <person name="Larimer J."/>
            <person name="McCowan C."/>
            <person name="Murphy C."/>
            <person name="Pearson M."/>
            <person name="Poon T.W."/>
            <person name="Priest M."/>
            <person name="Roberts A."/>
            <person name="Saif S."/>
            <person name="Shea T."/>
            <person name="Sisk P."/>
            <person name="Sykes S."/>
            <person name="Wortman J."/>
            <person name="Nusbaum C."/>
            <person name="Birren B."/>
        </authorList>
    </citation>
    <scope>NUCLEOTIDE SEQUENCE [LARGE SCALE GENOMIC DNA]</scope>
    <source>
        <strain evidence="1 2">CBS 119918</strain>
    </source>
</reference>
<proteinExistence type="predicted"/>
<dbReference type="Proteomes" id="UP000027920">
    <property type="component" value="Unassembled WGS sequence"/>
</dbReference>
<sequence length="556" mass="62218">MTSWLFVAIREDGLEDPETHNPIALNELKSHATRFAHARNRQKRLTALKGSLTRFPVAQLSQSQREIKSPIKVHQRVLHPRPRKLEKNGLDDNITHLPMVPGQGKPEPFCSPLVHELPPIMQNALEYTYEVLWPKNSPALHGELLRPTINLWRRGAMESPLEFYSQVSNAATLCLALSTDSAVMRTLSTLRIFYQSRAIALIQEELNQLSRPPSSALITCIMNVHGQGAQMFESLPNPSVPESPIFKAFNLKEYGRFAPPRAHFPALVLLVRQRGGLGSLPPRVANPLQLADICAGNISLTTPTFPLLSSIAEAADREKVVFDEKATQLLSTLGTGFRLRKYGNDYELSQLLSSACRLIAAIDESQRGAPGCYPLPSLSVKAIALQHRMLSLSTPSPPTDLVFGDLDDCIFQIVRLTTFIFSDFVFFPTAEVRNGRHRLATILKDHLTIYFGLQSAQFPGLTLGFEHDHLILWALVLGGAASSSTSSREWYVLQIFERVSAQQVTWDELQTILRRFLYYDYVLDRSVTNLWVEVSQSLQAEADLDVGLLNAGYSNW</sequence>
<comment type="caution">
    <text evidence="1">The sequence shown here is derived from an EMBL/GenBank/DDBJ whole genome shotgun (WGS) entry which is preliminary data.</text>
</comment>
<evidence type="ECO:0000313" key="1">
    <source>
        <dbReference type="EMBL" id="KEF57670.1"/>
    </source>
</evidence>
<dbReference type="PANTHER" id="PTHR37540">
    <property type="entry name" value="TRANSCRIPTION FACTOR (ACR-2), PUTATIVE-RELATED-RELATED"/>
    <property type="match status" value="1"/>
</dbReference>
<dbReference type="RefSeq" id="XP_013260260.1">
    <property type="nucleotide sequence ID" value="XM_013404806.1"/>
</dbReference>
<dbReference type="PANTHER" id="PTHR37540:SF5">
    <property type="entry name" value="TRANSCRIPTION FACTOR DOMAIN-CONTAINING PROTEIN"/>
    <property type="match status" value="1"/>
</dbReference>
<organism evidence="1 2">
    <name type="scientific">Exophiala aquamarina CBS 119918</name>
    <dbReference type="NCBI Taxonomy" id="1182545"/>
    <lineage>
        <taxon>Eukaryota</taxon>
        <taxon>Fungi</taxon>
        <taxon>Dikarya</taxon>
        <taxon>Ascomycota</taxon>
        <taxon>Pezizomycotina</taxon>
        <taxon>Eurotiomycetes</taxon>
        <taxon>Chaetothyriomycetidae</taxon>
        <taxon>Chaetothyriales</taxon>
        <taxon>Herpotrichiellaceae</taxon>
        <taxon>Exophiala</taxon>
    </lineage>
</organism>
<dbReference type="OrthoDB" id="3469466at2759"/>
<protein>
    <recommendedName>
        <fullName evidence="3">Tachykinin family protein</fullName>
    </recommendedName>
</protein>
<evidence type="ECO:0008006" key="3">
    <source>
        <dbReference type="Google" id="ProtNLM"/>
    </source>
</evidence>
<gene>
    <name evidence="1" type="ORF">A1O9_05588</name>
</gene>
<keyword evidence="2" id="KW-1185">Reference proteome</keyword>
<dbReference type="EMBL" id="AMGV01000004">
    <property type="protein sequence ID" value="KEF57670.1"/>
    <property type="molecule type" value="Genomic_DNA"/>
</dbReference>